<accession>A0A975H4Z4</accession>
<feature type="domain" description="PIN" evidence="1">
    <location>
        <begin position="3"/>
        <end position="116"/>
    </location>
</feature>
<evidence type="ECO:0000259" key="1">
    <source>
        <dbReference type="SMART" id="SM00670"/>
    </source>
</evidence>
<dbReference type="SMART" id="SM00670">
    <property type="entry name" value="PINc"/>
    <property type="match status" value="1"/>
</dbReference>
<dbReference type="SUPFAM" id="SSF88723">
    <property type="entry name" value="PIN domain-like"/>
    <property type="match status" value="1"/>
</dbReference>
<dbReference type="InterPro" id="IPR002850">
    <property type="entry name" value="PIN_toxin-like"/>
</dbReference>
<sequence length="142" mass="15447">MPEPIVLDTNLVVSAIILPSSLAAQALDVALQTRDVVVSTATIAELGDVLGRPKFDRYVAPADRQRLLHRYVAATRAVAVEHEVHDCADARDNKFLALALSARATLLVTGDKRDLLCMHPWRNIAILSLRQFVDSHGPMAGS</sequence>
<dbReference type="InterPro" id="IPR029060">
    <property type="entry name" value="PIN-like_dom_sf"/>
</dbReference>
<dbReference type="Pfam" id="PF13470">
    <property type="entry name" value="PIN_3"/>
    <property type="match status" value="1"/>
</dbReference>
<dbReference type="PANTHER" id="PTHR34610:SF3">
    <property type="entry name" value="SSL7007 PROTEIN"/>
    <property type="match status" value="1"/>
</dbReference>
<dbReference type="InterPro" id="IPR002716">
    <property type="entry name" value="PIN_dom"/>
</dbReference>
<dbReference type="NCBIfam" id="TIGR00305">
    <property type="entry name" value="putative toxin-antitoxin system toxin component, PIN family"/>
    <property type="match status" value="1"/>
</dbReference>
<proteinExistence type="predicted"/>
<dbReference type="RefSeq" id="WP_208010729.1">
    <property type="nucleotide sequence ID" value="NZ_CP071796.1"/>
</dbReference>
<dbReference type="KEGG" id="otd:J1M35_08150"/>
<dbReference type="Proteomes" id="UP000663903">
    <property type="component" value="Chromosome"/>
</dbReference>
<evidence type="ECO:0000313" key="3">
    <source>
        <dbReference type="Proteomes" id="UP000663903"/>
    </source>
</evidence>
<reference evidence="2" key="1">
    <citation type="submission" date="2021-03" db="EMBL/GenBank/DDBJ databases">
        <title>Ottowia sp. 27C isolated from the cloaca of a Giant Asian pond turtle (Heosemys grandis).</title>
        <authorList>
            <person name="Spergser J."/>
            <person name="Busse H.-J."/>
        </authorList>
    </citation>
    <scope>NUCLEOTIDE SEQUENCE</scope>
    <source>
        <strain evidence="2">27C</strain>
    </source>
</reference>
<dbReference type="EMBL" id="CP071796">
    <property type="protein sequence ID" value="QTD46831.1"/>
    <property type="molecule type" value="Genomic_DNA"/>
</dbReference>
<evidence type="ECO:0000313" key="2">
    <source>
        <dbReference type="EMBL" id="QTD46831.1"/>
    </source>
</evidence>
<keyword evidence="3" id="KW-1185">Reference proteome</keyword>
<name>A0A975H4Z4_9BURK</name>
<organism evidence="2 3">
    <name type="scientific">Ottowia testudinis</name>
    <dbReference type="NCBI Taxonomy" id="2816950"/>
    <lineage>
        <taxon>Bacteria</taxon>
        <taxon>Pseudomonadati</taxon>
        <taxon>Pseudomonadota</taxon>
        <taxon>Betaproteobacteria</taxon>
        <taxon>Burkholderiales</taxon>
        <taxon>Comamonadaceae</taxon>
        <taxon>Ottowia</taxon>
    </lineage>
</organism>
<dbReference type="AlphaFoldDB" id="A0A975H4Z4"/>
<gene>
    <name evidence="2" type="ORF">J1M35_08150</name>
</gene>
<protein>
    <submittedName>
        <fullName evidence="2">Toxin-antitoxin system toxin component, PIN family</fullName>
    </submittedName>
</protein>
<dbReference type="PANTHER" id="PTHR34610">
    <property type="entry name" value="SSL7007 PROTEIN"/>
    <property type="match status" value="1"/>
</dbReference>